<proteinExistence type="predicted"/>
<protein>
    <submittedName>
        <fullName evidence="2">Uncharacterized protein</fullName>
    </submittedName>
</protein>
<feature type="coiled-coil region" evidence="1">
    <location>
        <begin position="274"/>
        <end position="325"/>
    </location>
</feature>
<dbReference type="EMBL" id="JARBJD010000042">
    <property type="protein sequence ID" value="KAK2957959.1"/>
    <property type="molecule type" value="Genomic_DNA"/>
</dbReference>
<keyword evidence="1" id="KW-0175">Coiled coil</keyword>
<evidence type="ECO:0000256" key="1">
    <source>
        <dbReference type="SAM" id="Coils"/>
    </source>
</evidence>
<gene>
    <name evidence="2" type="ORF">BLNAU_7135</name>
</gene>
<evidence type="ECO:0000313" key="3">
    <source>
        <dbReference type="Proteomes" id="UP001281761"/>
    </source>
</evidence>
<dbReference type="Proteomes" id="UP001281761">
    <property type="component" value="Unassembled WGS sequence"/>
</dbReference>
<sequence length="442" mass="49940">MQLFFVFPLSEMSSEAELVRICESSLPSFLLDFVASKWNKNIASDIWNCLSLMWTTFSSSSAFLSRHSNKFLTVVSTSDSAEIKSSIIPALARMSLSPLNTLSTLAMKSLFQQVNGNEKFTLHLRSLSVPIDGEKDLKTTSYARQLCDTMNRLNARLGMNGPIKHRKWETLHALAEGPTLNKLEHLISGTNLLGAVLVTYVDGAYQDHSIHQDLSMLTTSDGPPKYRPDLEIIRNVQIQRVIHPAKQYLNFVFLQEEFLITRHPDIGYELPSLIRNVLKALMSIERDAAKTQKEVILLDIGEDDRKMMAEEKKRWKQREERLRQAGHEDAVDAWMKREIQPSTEIGKYIRSVTMIRGEAVLLVQLQKFLWVIFFPIDTKYKSRPDLASTIRNESALMAAYSAESIGQRDHSPIAAAGMVCKRSIGHCEAHTTSESQSPAIGK</sequence>
<name>A0ABQ9Y2J2_9EUKA</name>
<keyword evidence="3" id="KW-1185">Reference proteome</keyword>
<accession>A0ABQ9Y2J2</accession>
<reference evidence="2 3" key="1">
    <citation type="journal article" date="2022" name="bioRxiv">
        <title>Genomics of Preaxostyla Flagellates Illuminates Evolutionary Transitions and the Path Towards Mitochondrial Loss.</title>
        <authorList>
            <person name="Novak L.V.F."/>
            <person name="Treitli S.C."/>
            <person name="Pyrih J."/>
            <person name="Halakuc P."/>
            <person name="Pipaliya S.V."/>
            <person name="Vacek V."/>
            <person name="Brzon O."/>
            <person name="Soukal P."/>
            <person name="Eme L."/>
            <person name="Dacks J.B."/>
            <person name="Karnkowska A."/>
            <person name="Elias M."/>
            <person name="Hampl V."/>
        </authorList>
    </citation>
    <scope>NUCLEOTIDE SEQUENCE [LARGE SCALE GENOMIC DNA]</scope>
    <source>
        <strain evidence="2">NAU3</strain>
        <tissue evidence="2">Gut</tissue>
    </source>
</reference>
<organism evidence="2 3">
    <name type="scientific">Blattamonas nauphoetae</name>
    <dbReference type="NCBI Taxonomy" id="2049346"/>
    <lineage>
        <taxon>Eukaryota</taxon>
        <taxon>Metamonada</taxon>
        <taxon>Preaxostyla</taxon>
        <taxon>Oxymonadida</taxon>
        <taxon>Blattamonas</taxon>
    </lineage>
</organism>
<evidence type="ECO:0000313" key="2">
    <source>
        <dbReference type="EMBL" id="KAK2957959.1"/>
    </source>
</evidence>
<comment type="caution">
    <text evidence="2">The sequence shown here is derived from an EMBL/GenBank/DDBJ whole genome shotgun (WGS) entry which is preliminary data.</text>
</comment>